<proteinExistence type="predicted"/>
<comment type="caution">
    <text evidence="1">The sequence shown here is derived from an EMBL/GenBank/DDBJ whole genome shotgun (WGS) entry which is preliminary data.</text>
</comment>
<organism evidence="1 2">
    <name type="scientific">Eumeta variegata</name>
    <name type="common">Bagworm moth</name>
    <name type="synonym">Eumeta japonica</name>
    <dbReference type="NCBI Taxonomy" id="151549"/>
    <lineage>
        <taxon>Eukaryota</taxon>
        <taxon>Metazoa</taxon>
        <taxon>Ecdysozoa</taxon>
        <taxon>Arthropoda</taxon>
        <taxon>Hexapoda</taxon>
        <taxon>Insecta</taxon>
        <taxon>Pterygota</taxon>
        <taxon>Neoptera</taxon>
        <taxon>Endopterygota</taxon>
        <taxon>Lepidoptera</taxon>
        <taxon>Glossata</taxon>
        <taxon>Ditrysia</taxon>
        <taxon>Tineoidea</taxon>
        <taxon>Psychidae</taxon>
        <taxon>Oiketicinae</taxon>
        <taxon>Eumeta</taxon>
    </lineage>
</organism>
<dbReference type="Proteomes" id="UP000299102">
    <property type="component" value="Unassembled WGS sequence"/>
</dbReference>
<name>A0A4C1X4F0_EUMVA</name>
<evidence type="ECO:0000313" key="1">
    <source>
        <dbReference type="EMBL" id="GBP57842.1"/>
    </source>
</evidence>
<dbReference type="EMBL" id="BGZK01000721">
    <property type="protein sequence ID" value="GBP57842.1"/>
    <property type="molecule type" value="Genomic_DNA"/>
</dbReference>
<dbReference type="AlphaFoldDB" id="A0A4C1X4F0"/>
<gene>
    <name evidence="1" type="ORF">EVAR_41511_1</name>
</gene>
<evidence type="ECO:0000313" key="2">
    <source>
        <dbReference type="Proteomes" id="UP000299102"/>
    </source>
</evidence>
<accession>A0A4C1X4F0</accession>
<reference evidence="1 2" key="1">
    <citation type="journal article" date="2019" name="Commun. Biol.">
        <title>The bagworm genome reveals a unique fibroin gene that provides high tensile strength.</title>
        <authorList>
            <person name="Kono N."/>
            <person name="Nakamura H."/>
            <person name="Ohtoshi R."/>
            <person name="Tomita M."/>
            <person name="Numata K."/>
            <person name="Arakawa K."/>
        </authorList>
    </citation>
    <scope>NUCLEOTIDE SEQUENCE [LARGE SCALE GENOMIC DNA]</scope>
</reference>
<protein>
    <submittedName>
        <fullName evidence="1">Uncharacterized protein</fullName>
    </submittedName>
</protein>
<sequence>MYLFTVTVSRERSVRPRRRSGHKCGKVERSNARAHRVIHTLCKVGLCIARRRVLYVEGFSRSRWPTVMVDDKRIKWLYTLRGIAPQLQLKHETKIEQRDATVGQVDFRLALTPAKGASPSLSTGNEIPRLNCNG</sequence>
<keyword evidence="2" id="KW-1185">Reference proteome</keyword>